<evidence type="ECO:0000256" key="4">
    <source>
        <dbReference type="ARBA" id="ARBA00022695"/>
    </source>
</evidence>
<comment type="similarity">
    <text evidence="12 13">Belongs to the DnaG primase family.</text>
</comment>
<dbReference type="Pfam" id="PF10410">
    <property type="entry name" value="DnaB_bind"/>
    <property type="match status" value="1"/>
</dbReference>
<dbReference type="InterPro" id="IPR013264">
    <property type="entry name" value="DNAG_N"/>
</dbReference>
<dbReference type="FunFam" id="3.90.980.10:FF:000001">
    <property type="entry name" value="DNA primase"/>
    <property type="match status" value="1"/>
</dbReference>
<accession>A0A1I1GSN7</accession>
<dbReference type="PIRSF" id="PIRSF002811">
    <property type="entry name" value="DnaG"/>
    <property type="match status" value="1"/>
</dbReference>
<keyword evidence="11 12" id="KW-0804">Transcription</keyword>
<reference evidence="17 18" key="1">
    <citation type="submission" date="2016-10" db="EMBL/GenBank/DDBJ databases">
        <authorList>
            <person name="de Groot N.N."/>
        </authorList>
    </citation>
    <scope>NUCLEOTIDE SEQUENCE [LARGE SCALE GENOMIC DNA]</scope>
    <source>
        <strain evidence="17 18">DSM 18438</strain>
    </source>
</reference>
<dbReference type="OrthoDB" id="9803773at2"/>
<evidence type="ECO:0000256" key="6">
    <source>
        <dbReference type="ARBA" id="ARBA00022723"/>
    </source>
</evidence>
<dbReference type="InterPro" id="IPR036977">
    <property type="entry name" value="DNA_primase_Znf_CHC2"/>
</dbReference>
<evidence type="ECO:0000256" key="14">
    <source>
        <dbReference type="PIRSR" id="PIRSR002811-1"/>
    </source>
</evidence>
<dbReference type="CDD" id="cd03364">
    <property type="entry name" value="TOPRIM_DnaG_primases"/>
    <property type="match status" value="1"/>
</dbReference>
<evidence type="ECO:0000256" key="1">
    <source>
        <dbReference type="ARBA" id="ARBA00022478"/>
    </source>
</evidence>
<dbReference type="PANTHER" id="PTHR30313:SF2">
    <property type="entry name" value="DNA PRIMASE"/>
    <property type="match status" value="1"/>
</dbReference>
<keyword evidence="5 12" id="KW-0235">DNA replication</keyword>
<protein>
    <recommendedName>
        <fullName evidence="12 13">DNA primase</fullName>
        <ecNumber evidence="12">2.7.7.101</ecNumber>
    </recommendedName>
</protein>
<dbReference type="SUPFAM" id="SSF56731">
    <property type="entry name" value="DNA primase core"/>
    <property type="match status" value="1"/>
</dbReference>
<keyword evidence="3 12" id="KW-0808">Transferase</keyword>
<dbReference type="InterPro" id="IPR006171">
    <property type="entry name" value="TOPRIM_dom"/>
</dbReference>
<sequence>MAGRIPRQFIDDLAARSDIVEVISSRVQLKKKGKDFWGLCPFHNEKSPSFSVSPDKQFYYCFGCGASGNALSFLMEHDHLDFVESVETLARMQGLEVPREEGVQTSAAREQERQAKEKQLGQVRAMQLATEFFQQQLSRSEGLEGLTYLKDKRGLGEAVMQSFALGVAPDAWDALKNHLSQAGIPEAQQLELGLLAQKEETGRVYDRFRNRVIFPIRNLQGQVIAFGGRVLDDSKPKYLNSPETPLFHKGQELYGLYEARKQAGRLERLLVVEGYMDVVALAQQGIHWSVATLGTATTGDHLKRVFRLVNEVVFCFDGDNAGQQAAHKALETVLPWMVDGRQARFLFLPQGEDPDTLVRKEGAGLFEQRVNQALPLGEFLLRSLRTGLDLNQVDGQTRLAELARPKLQALPEGFLKKRLLISLARLTGFDEASLLPGSPGSVEAAAAKRAPLSRPAAPSHQGQLGGPQEKLFRLLVRFPDLAQEVPANLDFSHSDEQQAQYFRNILDYLHKNPGITTQVLLAYWTGTPEGEALLIQARQVLELNRQAAEQEIRHICKQLETSHTQLGRDQRYRELLDASNQRELTADEHQELAELMKLLPPSNW</sequence>
<proteinExistence type="inferred from homology"/>
<evidence type="ECO:0000313" key="17">
    <source>
        <dbReference type="EMBL" id="SFC14511.1"/>
    </source>
</evidence>
<dbReference type="GO" id="GO:0005737">
    <property type="term" value="C:cytoplasm"/>
    <property type="evidence" value="ECO:0007669"/>
    <property type="project" value="TreeGrafter"/>
</dbReference>
<dbReference type="GO" id="GO:0003899">
    <property type="term" value="F:DNA-directed RNA polymerase activity"/>
    <property type="evidence" value="ECO:0007669"/>
    <property type="project" value="UniProtKB-UniRule"/>
</dbReference>
<keyword evidence="4 12" id="KW-0548">Nucleotidyltransferase</keyword>
<evidence type="ECO:0000313" key="18">
    <source>
        <dbReference type="Proteomes" id="UP000199058"/>
    </source>
</evidence>
<keyword evidence="2 12" id="KW-0639">Primosome</keyword>
<evidence type="ECO:0000256" key="7">
    <source>
        <dbReference type="ARBA" id="ARBA00022771"/>
    </source>
</evidence>
<dbReference type="InterPro" id="IPR034151">
    <property type="entry name" value="TOPRIM_DnaG_bac"/>
</dbReference>
<dbReference type="InterPro" id="IPR002694">
    <property type="entry name" value="Znf_CHC2"/>
</dbReference>
<dbReference type="Pfam" id="PF08278">
    <property type="entry name" value="DnaG_DnaB_bind"/>
    <property type="match status" value="1"/>
</dbReference>
<evidence type="ECO:0000256" key="11">
    <source>
        <dbReference type="ARBA" id="ARBA00023163"/>
    </source>
</evidence>
<evidence type="ECO:0000256" key="3">
    <source>
        <dbReference type="ARBA" id="ARBA00022679"/>
    </source>
</evidence>
<evidence type="ECO:0000256" key="5">
    <source>
        <dbReference type="ARBA" id="ARBA00022705"/>
    </source>
</evidence>
<dbReference type="GO" id="GO:1990077">
    <property type="term" value="C:primosome complex"/>
    <property type="evidence" value="ECO:0007669"/>
    <property type="project" value="UniProtKB-KW"/>
</dbReference>
<dbReference type="GO" id="GO:0000428">
    <property type="term" value="C:DNA-directed RNA polymerase complex"/>
    <property type="evidence" value="ECO:0007669"/>
    <property type="project" value="UniProtKB-KW"/>
</dbReference>
<dbReference type="Proteomes" id="UP000199058">
    <property type="component" value="Unassembled WGS sequence"/>
</dbReference>
<dbReference type="InterPro" id="IPR030846">
    <property type="entry name" value="DnaG_bac"/>
</dbReference>
<dbReference type="GO" id="GO:0008270">
    <property type="term" value="F:zinc ion binding"/>
    <property type="evidence" value="ECO:0007669"/>
    <property type="project" value="UniProtKB-UniRule"/>
</dbReference>
<comment type="function">
    <text evidence="12 13">RNA polymerase that catalyzes the synthesis of short RNA molecules used as primers for DNA polymerase during DNA replication.</text>
</comment>
<dbReference type="Pfam" id="PF13662">
    <property type="entry name" value="Toprim_4"/>
    <property type="match status" value="1"/>
</dbReference>
<evidence type="ECO:0000256" key="9">
    <source>
        <dbReference type="ARBA" id="ARBA00022842"/>
    </source>
</evidence>
<evidence type="ECO:0000256" key="12">
    <source>
        <dbReference type="HAMAP-Rule" id="MF_00974"/>
    </source>
</evidence>
<dbReference type="SMART" id="SM00400">
    <property type="entry name" value="ZnF_CHCC"/>
    <property type="match status" value="1"/>
</dbReference>
<comment type="cofactor">
    <cofactor evidence="12 13 14">
        <name>Zn(2+)</name>
        <dbReference type="ChEBI" id="CHEBI:29105"/>
    </cofactor>
    <text evidence="12 13 14">Binds 1 zinc ion per monomer.</text>
</comment>
<dbReference type="NCBIfam" id="TIGR01391">
    <property type="entry name" value="dnaG"/>
    <property type="match status" value="1"/>
</dbReference>
<dbReference type="SUPFAM" id="SSF117023">
    <property type="entry name" value="DNA primase DnaG, C-terminal domain"/>
    <property type="match status" value="1"/>
</dbReference>
<dbReference type="SMART" id="SM00493">
    <property type="entry name" value="TOPRIM"/>
    <property type="match status" value="1"/>
</dbReference>
<evidence type="ECO:0000256" key="13">
    <source>
        <dbReference type="PIRNR" id="PIRNR002811"/>
    </source>
</evidence>
<keyword evidence="9" id="KW-0460">Magnesium</keyword>
<dbReference type="InterPro" id="IPR016136">
    <property type="entry name" value="DNA_helicase_N/primase_C"/>
</dbReference>
<keyword evidence="10 12" id="KW-0238">DNA-binding</keyword>
<feature type="zinc finger region" description="CHC2-type" evidence="12 14">
    <location>
        <begin position="40"/>
        <end position="64"/>
    </location>
</feature>
<dbReference type="Gene3D" id="3.90.980.10">
    <property type="entry name" value="DNA primase, catalytic core, N-terminal domain"/>
    <property type="match status" value="1"/>
</dbReference>
<dbReference type="InterPro" id="IPR050219">
    <property type="entry name" value="DnaG_primase"/>
</dbReference>
<keyword evidence="7 12" id="KW-0863">Zinc-finger</keyword>
<organism evidence="17 18">
    <name type="scientific">Marinospirillum celere</name>
    <dbReference type="NCBI Taxonomy" id="1122252"/>
    <lineage>
        <taxon>Bacteria</taxon>
        <taxon>Pseudomonadati</taxon>
        <taxon>Pseudomonadota</taxon>
        <taxon>Gammaproteobacteria</taxon>
        <taxon>Oceanospirillales</taxon>
        <taxon>Oceanospirillaceae</taxon>
        <taxon>Marinospirillum</taxon>
    </lineage>
</organism>
<dbReference type="PROSITE" id="PS50880">
    <property type="entry name" value="TOPRIM"/>
    <property type="match status" value="1"/>
</dbReference>
<dbReference type="FunFam" id="3.40.1360.10:FF:000002">
    <property type="entry name" value="DNA primase"/>
    <property type="match status" value="1"/>
</dbReference>
<comment type="subunit">
    <text evidence="12">Monomer. Interacts with DnaB.</text>
</comment>
<dbReference type="GO" id="GO:0006269">
    <property type="term" value="P:DNA replication, synthesis of primer"/>
    <property type="evidence" value="ECO:0007669"/>
    <property type="project" value="UniProtKB-UniRule"/>
</dbReference>
<evidence type="ECO:0000256" key="8">
    <source>
        <dbReference type="ARBA" id="ARBA00022833"/>
    </source>
</evidence>
<keyword evidence="1 12" id="KW-0240">DNA-directed RNA polymerase</keyword>
<dbReference type="Gene3D" id="3.40.1360.10">
    <property type="match status" value="1"/>
</dbReference>
<keyword evidence="6 12" id="KW-0479">Metal-binding</keyword>
<feature type="domain" description="Toprim" evidence="16">
    <location>
        <begin position="267"/>
        <end position="349"/>
    </location>
</feature>
<comment type="domain">
    <text evidence="12">Contains an N-terminal zinc-binding domain, a central core domain that contains the primase activity, and a C-terminal DnaB-binding domain.</text>
</comment>
<dbReference type="Pfam" id="PF08275">
    <property type="entry name" value="DNAG_N"/>
    <property type="match status" value="1"/>
</dbReference>
<dbReference type="InterPro" id="IPR013173">
    <property type="entry name" value="DNA_primase_DnaG_DnaB-bd_dom"/>
</dbReference>
<gene>
    <name evidence="12" type="primary">dnaG</name>
    <name evidence="17" type="ORF">SAMN05660443_1606</name>
</gene>
<dbReference type="PANTHER" id="PTHR30313">
    <property type="entry name" value="DNA PRIMASE"/>
    <property type="match status" value="1"/>
</dbReference>
<evidence type="ECO:0000256" key="10">
    <source>
        <dbReference type="ARBA" id="ARBA00023125"/>
    </source>
</evidence>
<dbReference type="STRING" id="1122252.SAMN05660443_1606"/>
<dbReference type="EC" id="2.7.7.101" evidence="12"/>
<dbReference type="FunFam" id="3.90.580.10:FF:000001">
    <property type="entry name" value="DNA primase"/>
    <property type="match status" value="1"/>
</dbReference>
<keyword evidence="18" id="KW-1185">Reference proteome</keyword>
<dbReference type="AlphaFoldDB" id="A0A1I1GSN7"/>
<dbReference type="RefSeq" id="WP_091961736.1">
    <property type="nucleotide sequence ID" value="NZ_FOLH01000003.1"/>
</dbReference>
<dbReference type="Gene3D" id="1.10.860.10">
    <property type="entry name" value="DNAb Helicase, Chain A"/>
    <property type="match status" value="1"/>
</dbReference>
<dbReference type="InterPro" id="IPR006295">
    <property type="entry name" value="DNA_primase_DnaG"/>
</dbReference>
<dbReference type="InterPro" id="IPR037068">
    <property type="entry name" value="DNA_primase_core_N_sf"/>
</dbReference>
<dbReference type="Pfam" id="PF01807">
    <property type="entry name" value="Zn_ribbon_DnaG"/>
    <property type="match status" value="1"/>
</dbReference>
<evidence type="ECO:0000256" key="15">
    <source>
        <dbReference type="SAM" id="MobiDB-lite"/>
    </source>
</evidence>
<dbReference type="InterPro" id="IPR019475">
    <property type="entry name" value="DNA_primase_DnaB-bd"/>
</dbReference>
<feature type="region of interest" description="Disordered" evidence="15">
    <location>
        <begin position="445"/>
        <end position="465"/>
    </location>
</feature>
<dbReference type="Gene3D" id="3.90.580.10">
    <property type="entry name" value="Zinc finger, CHC2-type domain"/>
    <property type="match status" value="1"/>
</dbReference>
<name>A0A1I1GSN7_9GAMM</name>
<dbReference type="HAMAP" id="MF_00974">
    <property type="entry name" value="DNA_primase_DnaG"/>
    <property type="match status" value="1"/>
</dbReference>
<keyword evidence="8 12" id="KW-0862">Zinc</keyword>
<dbReference type="EMBL" id="FOLH01000003">
    <property type="protein sequence ID" value="SFC14511.1"/>
    <property type="molecule type" value="Genomic_DNA"/>
</dbReference>
<comment type="catalytic activity">
    <reaction evidence="12">
        <text>ssDNA + n NTP = ssDNA/pppN(pN)n-1 hybrid + (n-1) diphosphate.</text>
        <dbReference type="EC" id="2.7.7.101"/>
    </reaction>
</comment>
<dbReference type="Gene3D" id="1.20.50.20">
    <property type="entry name" value="DnaG, RNA polymerase domain, helical bundle"/>
    <property type="match status" value="1"/>
</dbReference>
<dbReference type="GO" id="GO:0003677">
    <property type="term" value="F:DNA binding"/>
    <property type="evidence" value="ECO:0007669"/>
    <property type="project" value="UniProtKB-KW"/>
</dbReference>
<dbReference type="SUPFAM" id="SSF57783">
    <property type="entry name" value="Zinc beta-ribbon"/>
    <property type="match status" value="1"/>
</dbReference>
<dbReference type="SMART" id="SM00766">
    <property type="entry name" value="DnaG_DnaB_bind"/>
    <property type="match status" value="1"/>
</dbReference>
<evidence type="ECO:0000256" key="2">
    <source>
        <dbReference type="ARBA" id="ARBA00022515"/>
    </source>
</evidence>
<evidence type="ECO:0000259" key="16">
    <source>
        <dbReference type="PROSITE" id="PS50880"/>
    </source>
</evidence>